<dbReference type="AlphaFoldDB" id="A0A8T1NJD1"/>
<reference evidence="3" key="1">
    <citation type="submission" date="2020-12" db="EMBL/GenBank/DDBJ databases">
        <title>WGS assembly of Carya illinoinensis cv. Pawnee.</title>
        <authorList>
            <person name="Platts A."/>
            <person name="Shu S."/>
            <person name="Wright S."/>
            <person name="Barry K."/>
            <person name="Edger P."/>
            <person name="Pires J.C."/>
            <person name="Schmutz J."/>
        </authorList>
    </citation>
    <scope>NUCLEOTIDE SEQUENCE</scope>
    <source>
        <tissue evidence="3">Leaf</tissue>
    </source>
</reference>
<feature type="coiled-coil region" evidence="1">
    <location>
        <begin position="28"/>
        <end position="55"/>
    </location>
</feature>
<name>A0A8T1NJD1_CARIL</name>
<keyword evidence="1" id="KW-0175">Coiled coil</keyword>
<accession>A0A8T1NJD1</accession>
<evidence type="ECO:0000256" key="1">
    <source>
        <dbReference type="SAM" id="Coils"/>
    </source>
</evidence>
<sequence length="69" mass="7678">MSSGNSRRNQIAPSNSSMEADREARDPLKSLKAQINKLRLILQRMEADLLVLENNDHTSESRGAPPGFN</sequence>
<feature type="compositionally biased region" description="Polar residues" evidence="2">
    <location>
        <begin position="1"/>
        <end position="18"/>
    </location>
</feature>
<evidence type="ECO:0000313" key="3">
    <source>
        <dbReference type="EMBL" id="KAG6628920.1"/>
    </source>
</evidence>
<dbReference type="Proteomes" id="UP000811609">
    <property type="component" value="Chromosome 14"/>
</dbReference>
<organism evidence="3 4">
    <name type="scientific">Carya illinoinensis</name>
    <name type="common">Pecan</name>
    <dbReference type="NCBI Taxonomy" id="32201"/>
    <lineage>
        <taxon>Eukaryota</taxon>
        <taxon>Viridiplantae</taxon>
        <taxon>Streptophyta</taxon>
        <taxon>Embryophyta</taxon>
        <taxon>Tracheophyta</taxon>
        <taxon>Spermatophyta</taxon>
        <taxon>Magnoliopsida</taxon>
        <taxon>eudicotyledons</taxon>
        <taxon>Gunneridae</taxon>
        <taxon>Pentapetalae</taxon>
        <taxon>rosids</taxon>
        <taxon>fabids</taxon>
        <taxon>Fagales</taxon>
        <taxon>Juglandaceae</taxon>
        <taxon>Carya</taxon>
    </lineage>
</organism>
<keyword evidence="4" id="KW-1185">Reference proteome</keyword>
<gene>
    <name evidence="3" type="ORF">CIPAW_14G046400</name>
</gene>
<comment type="caution">
    <text evidence="3">The sequence shown here is derived from an EMBL/GenBank/DDBJ whole genome shotgun (WGS) entry which is preliminary data.</text>
</comment>
<evidence type="ECO:0000256" key="2">
    <source>
        <dbReference type="SAM" id="MobiDB-lite"/>
    </source>
</evidence>
<protein>
    <submittedName>
        <fullName evidence="3">Uncharacterized protein</fullName>
    </submittedName>
</protein>
<proteinExistence type="predicted"/>
<dbReference type="EMBL" id="CM031822">
    <property type="protein sequence ID" value="KAG6628920.1"/>
    <property type="molecule type" value="Genomic_DNA"/>
</dbReference>
<evidence type="ECO:0000313" key="4">
    <source>
        <dbReference type="Proteomes" id="UP000811609"/>
    </source>
</evidence>
<feature type="region of interest" description="Disordered" evidence="2">
    <location>
        <begin position="1"/>
        <end position="26"/>
    </location>
</feature>